<organism evidence="1 2">
    <name type="scientific">Plodia interpunctella granulovirus</name>
    <dbReference type="NCBI Taxonomy" id="262175"/>
    <lineage>
        <taxon>Viruses</taxon>
        <taxon>Viruses incertae sedis</taxon>
        <taxon>Naldaviricetes</taxon>
        <taxon>Lefavirales</taxon>
        <taxon>Baculoviridae</taxon>
        <taxon>Betabaculovirus</taxon>
        <taxon>Betabaculovirus plinterpunctellae</taxon>
    </lineage>
</organism>
<evidence type="ECO:0000313" key="2">
    <source>
        <dbReference type="Proteomes" id="UP000204293"/>
    </source>
</evidence>
<keyword evidence="2" id="KW-1185">Reference proteome</keyword>
<dbReference type="Proteomes" id="UP000204293">
    <property type="component" value="Segment"/>
</dbReference>
<dbReference type="RefSeq" id="YP_009330185.1">
    <property type="nucleotide sequence ID" value="NC_032255.1"/>
</dbReference>
<dbReference type="EMBL" id="KX151395">
    <property type="protein sequence ID" value="APO13937.1"/>
    <property type="molecule type" value="Genomic_DNA"/>
</dbReference>
<proteinExistence type="predicted"/>
<sequence>MTVFSVVPEIILLVGRDEPLLHQVGSLCQHHRFSHIHVTNFTDLVNRMIQSPEHRFVVSGFPKTKEEIDQFNTLTVSLWAVFYLDFNDSPYLDTVVNHYSSMNKLMPISVTKEMTGRQVFKWIWRILFHKQEGNILYEPEDFEEDDVQHLKKFYSILETSPRYEIRYPDNIYIASEHLRVPPLVDAEKWTTVVNEFFIRNRDVTHHDVLFRLKEYVSHNL</sequence>
<name>A0A1L5JGZ2_9BBAC</name>
<dbReference type="KEGG" id="vg:30685057"/>
<evidence type="ECO:0000313" key="1">
    <source>
        <dbReference type="EMBL" id="APO13937.1"/>
    </source>
</evidence>
<reference evidence="1 2" key="1">
    <citation type="submission" date="2016-04" db="EMBL/GenBank/DDBJ databases">
        <title>Sequence analysis of the Plodia interpunctella granulovirus genome: Discovery of an unusual inhibitor-of-apoptosis (IAP) gene.</title>
        <authorList>
            <person name="Harrison R.L."/>
            <person name="Rowley D.L."/>
            <person name="Funk C.J."/>
        </authorList>
    </citation>
    <scope>NUCLEOTIDE SEQUENCE [LARGE SCALE GENOMIC DNA]</scope>
    <source>
        <strain evidence="1">Cambridge</strain>
    </source>
</reference>
<dbReference type="GeneID" id="30685057"/>
<protein>
    <submittedName>
        <fullName evidence="1">ORF53</fullName>
    </submittedName>
</protein>
<accession>A0A1L5JGZ2</accession>